<evidence type="ECO:0000259" key="2">
    <source>
        <dbReference type="Pfam" id="PF13193"/>
    </source>
</evidence>
<dbReference type="InterPro" id="IPR042099">
    <property type="entry name" value="ANL_N_sf"/>
</dbReference>
<feature type="domain" description="AMP-dependent synthetase/ligase" evidence="1">
    <location>
        <begin position="21"/>
        <end position="382"/>
    </location>
</feature>
<reference evidence="3" key="2">
    <citation type="submission" date="2014-03" db="EMBL/GenBank/DDBJ databases">
        <title>Candidatus Competibacter-lineage genomes retrieved from metagenomes reveal functional metabolic diversity.</title>
        <authorList>
            <person name="McIlroy S.J."/>
            <person name="Albertsen M."/>
            <person name="Andresen E.K."/>
            <person name="Saunders A.M."/>
            <person name="Kristiansen R."/>
            <person name="Stokholm-Bjerregaard M."/>
            <person name="Nielsen K.L."/>
            <person name="Nielsen P.H."/>
        </authorList>
    </citation>
    <scope>NUCLEOTIDE SEQUENCE</scope>
    <source>
        <strain evidence="3">Run_A_D11</strain>
    </source>
</reference>
<reference evidence="3" key="1">
    <citation type="submission" date="2013-07" db="EMBL/GenBank/DDBJ databases">
        <authorList>
            <person name="McIlroy S."/>
        </authorList>
    </citation>
    <scope>NUCLEOTIDE SEQUENCE [LARGE SCALE GENOMIC DNA]</scope>
    <source>
        <strain evidence="3">Run_A_D11</strain>
    </source>
</reference>
<evidence type="ECO:0000313" key="4">
    <source>
        <dbReference type="Proteomes" id="UP000035760"/>
    </source>
</evidence>
<dbReference type="Gene3D" id="3.40.50.12780">
    <property type="entry name" value="N-terminal domain of ligase-like"/>
    <property type="match status" value="1"/>
</dbReference>
<dbReference type="OrthoDB" id="9803968at2"/>
<dbReference type="SUPFAM" id="SSF56801">
    <property type="entry name" value="Acetyl-CoA synthetase-like"/>
    <property type="match status" value="1"/>
</dbReference>
<sequence>MGFIEHYDDLPMDWVGDWAGRRAALTPRHIALYDSFTQKSYTFQDLNDRACRVGTYLADTLGLGKGDVITLICRNRIEAIDLYLACGKLGIILAPLSQRLKKPELDDLLARLKPRVLVHENAFAELVATLAVPGSVQAVIEIDGAQNPFENVILKTEARAINIPLALNDISLYVHTGGTTAVPKICIVSHRQMVWNSFDILATGIVGAFRSVLITFPFFHIGGWNTFTPLLHAGVTSVLLREFNPGLILELIHEGRVENFGAVEAMLQFLIAHPKFAETDFSKVKAITAAAAPCSKAVMQVFLDKGIPISQTYGMTEAGPSNFAYIARTDSLEELLTNSASIGTSMFHCDAKIVDRDSGHEVAPGEVGVLCLRSPHNFDGYLNDPARTEKVISPEGWVYTGDLAVRDQDGLVCIQGRADNMFITGGENVSPEEIEQALMKHPAVAGAICAGVPDPKWGQAPVALVVFHAGKTVAEDELKHFCREHLAGYKVPKEIRAVASLPLTGAGKLDRHTVVGLFA</sequence>
<keyword evidence="4" id="KW-1185">Reference proteome</keyword>
<dbReference type="PANTHER" id="PTHR43767">
    <property type="entry name" value="LONG-CHAIN-FATTY-ACID--COA LIGASE"/>
    <property type="match status" value="1"/>
</dbReference>
<dbReference type="InterPro" id="IPR025110">
    <property type="entry name" value="AMP-bd_C"/>
</dbReference>
<dbReference type="RefSeq" id="WP_048673854.1">
    <property type="nucleotide sequence ID" value="NZ_CBTJ020000054.1"/>
</dbReference>
<evidence type="ECO:0000259" key="1">
    <source>
        <dbReference type="Pfam" id="PF00501"/>
    </source>
</evidence>
<gene>
    <name evidence="3" type="ORF">BN873_460061</name>
</gene>
<dbReference type="InterPro" id="IPR045851">
    <property type="entry name" value="AMP-bd_C_sf"/>
</dbReference>
<dbReference type="InterPro" id="IPR050237">
    <property type="entry name" value="ATP-dep_AMP-bd_enzyme"/>
</dbReference>
<evidence type="ECO:0000313" key="3">
    <source>
        <dbReference type="EMBL" id="CDI03257.1"/>
    </source>
</evidence>
<dbReference type="InterPro" id="IPR000873">
    <property type="entry name" value="AMP-dep_synth/lig_dom"/>
</dbReference>
<proteinExistence type="predicted"/>
<dbReference type="AlphaFoldDB" id="W6M6F0"/>
<dbReference type="Pfam" id="PF13193">
    <property type="entry name" value="AMP-binding_C"/>
    <property type="match status" value="1"/>
</dbReference>
<dbReference type="GO" id="GO:0016878">
    <property type="term" value="F:acid-thiol ligase activity"/>
    <property type="evidence" value="ECO:0007669"/>
    <property type="project" value="UniProtKB-ARBA"/>
</dbReference>
<dbReference type="Gene3D" id="3.30.300.30">
    <property type="match status" value="1"/>
</dbReference>
<name>W6M6F0_9GAMM</name>
<organism evidence="3 4">
    <name type="scientific">Candidatus Competibacter denitrificans Run_A_D11</name>
    <dbReference type="NCBI Taxonomy" id="1400863"/>
    <lineage>
        <taxon>Bacteria</taxon>
        <taxon>Pseudomonadati</taxon>
        <taxon>Pseudomonadota</taxon>
        <taxon>Gammaproteobacteria</taxon>
        <taxon>Candidatus Competibacteraceae</taxon>
        <taxon>Candidatus Competibacter</taxon>
    </lineage>
</organism>
<feature type="domain" description="AMP-binding enzyme C-terminal" evidence="2">
    <location>
        <begin position="433"/>
        <end position="508"/>
    </location>
</feature>
<dbReference type="STRING" id="1400863.BN873_460061"/>
<comment type="caution">
    <text evidence="3">The sequence shown here is derived from an EMBL/GenBank/DDBJ whole genome shotgun (WGS) entry which is preliminary data.</text>
</comment>
<dbReference type="Proteomes" id="UP000035760">
    <property type="component" value="Unassembled WGS sequence"/>
</dbReference>
<keyword evidence="3" id="KW-0436">Ligase</keyword>
<dbReference type="Pfam" id="PF00501">
    <property type="entry name" value="AMP-binding"/>
    <property type="match status" value="1"/>
</dbReference>
<accession>W6M6F0</accession>
<protein>
    <submittedName>
        <fullName evidence="3">AMP-dependent synthetase and ligase</fullName>
    </submittedName>
</protein>
<dbReference type="EMBL" id="CBTJ020000054">
    <property type="protein sequence ID" value="CDI03257.1"/>
    <property type="molecule type" value="Genomic_DNA"/>
</dbReference>
<dbReference type="PANTHER" id="PTHR43767:SF1">
    <property type="entry name" value="NONRIBOSOMAL PEPTIDE SYNTHASE PES1 (EUROFUNG)-RELATED"/>
    <property type="match status" value="1"/>
</dbReference>